<evidence type="ECO:0000313" key="7">
    <source>
        <dbReference type="Proteomes" id="UP000594261"/>
    </source>
</evidence>
<keyword evidence="1 3" id="KW-0147">Chitin-binding</keyword>
<dbReference type="GO" id="GO:0008061">
    <property type="term" value="F:chitin binding"/>
    <property type="evidence" value="ECO:0007669"/>
    <property type="project" value="UniProtKB-UniRule"/>
</dbReference>
<feature type="domain" description="Chitin-binding type-1" evidence="5">
    <location>
        <begin position="29"/>
        <end position="64"/>
    </location>
</feature>
<evidence type="ECO:0000256" key="1">
    <source>
        <dbReference type="ARBA" id="ARBA00022669"/>
    </source>
</evidence>
<dbReference type="GO" id="GO:0004568">
    <property type="term" value="F:chitinase activity"/>
    <property type="evidence" value="ECO:0007669"/>
    <property type="project" value="InterPro"/>
</dbReference>
<dbReference type="EnsemblPlants" id="QL10p055472:mrna">
    <property type="protein sequence ID" value="QL10p055472:mrna:CDS:1"/>
    <property type="gene ID" value="QL10p055472"/>
</dbReference>
<dbReference type="Proteomes" id="UP000594261">
    <property type="component" value="Chromosome 10"/>
</dbReference>
<organism evidence="6 7">
    <name type="scientific">Quercus lobata</name>
    <name type="common">Valley oak</name>
    <dbReference type="NCBI Taxonomy" id="97700"/>
    <lineage>
        <taxon>Eukaryota</taxon>
        <taxon>Viridiplantae</taxon>
        <taxon>Streptophyta</taxon>
        <taxon>Embryophyta</taxon>
        <taxon>Tracheophyta</taxon>
        <taxon>Spermatophyta</taxon>
        <taxon>Magnoliopsida</taxon>
        <taxon>eudicotyledons</taxon>
        <taxon>Gunneridae</taxon>
        <taxon>Pentapetalae</taxon>
        <taxon>rosids</taxon>
        <taxon>fabids</taxon>
        <taxon>Fagales</taxon>
        <taxon>Fagaceae</taxon>
        <taxon>Quercus</taxon>
    </lineage>
</organism>
<dbReference type="SMART" id="SM00270">
    <property type="entry name" value="ChtBD1"/>
    <property type="match status" value="1"/>
</dbReference>
<dbReference type="InterPro" id="IPR036861">
    <property type="entry name" value="Endochitinase-like_sf"/>
</dbReference>
<dbReference type="FunFam" id="3.30.60.10:FF:000003">
    <property type="entry name" value="Class IV chitinase"/>
    <property type="match status" value="1"/>
</dbReference>
<feature type="disulfide bond" evidence="3">
    <location>
        <begin position="39"/>
        <end position="53"/>
    </location>
</feature>
<feature type="disulfide bond" evidence="3">
    <location>
        <begin position="34"/>
        <end position="46"/>
    </location>
</feature>
<dbReference type="Pfam" id="PF00187">
    <property type="entry name" value="Chitin_bind_1"/>
    <property type="match status" value="1"/>
</dbReference>
<dbReference type="CDD" id="cd00035">
    <property type="entry name" value="ChtBD1"/>
    <property type="match status" value="1"/>
</dbReference>
<dbReference type="EMBL" id="LRBV02000010">
    <property type="status" value="NOT_ANNOTATED_CDS"/>
    <property type="molecule type" value="Genomic_DNA"/>
</dbReference>
<dbReference type="InParanoid" id="A0A7N2MTW3"/>
<evidence type="ECO:0000259" key="5">
    <source>
        <dbReference type="PROSITE" id="PS50941"/>
    </source>
</evidence>
<feature type="signal peptide" evidence="4">
    <location>
        <begin position="1"/>
        <end position="24"/>
    </location>
</feature>
<sequence>MATCYMRKNLITLILAGVLTEALSRNVMAQECGCDSGLCCSQYGYCGTSDAYCGAGCQEGHCYTTNGVSVPDIVTDEFFNGLLDQADSNCAGKYFYSRDAFLEAHNSYSEFGGDNSVDDSKREIAALFANVAHEIARMISLSHK</sequence>
<dbReference type="Pfam" id="PF00182">
    <property type="entry name" value="Glyco_hydro_19"/>
    <property type="match status" value="1"/>
</dbReference>
<dbReference type="PANTHER" id="PTHR22595:SF194">
    <property type="entry name" value="CHITINASE FAMILY PROTEIN"/>
    <property type="match status" value="1"/>
</dbReference>
<dbReference type="InterPro" id="IPR018371">
    <property type="entry name" value="Chitin-binding_1_CS"/>
</dbReference>
<dbReference type="Gene3D" id="3.30.60.10">
    <property type="entry name" value="Endochitinase-like"/>
    <property type="match status" value="1"/>
</dbReference>
<dbReference type="Gramene" id="QL10p055472:mrna">
    <property type="protein sequence ID" value="QL10p055472:mrna:CDS:1"/>
    <property type="gene ID" value="QL10p055472"/>
</dbReference>
<dbReference type="InterPro" id="IPR000726">
    <property type="entry name" value="Glyco_hydro_19_cat"/>
</dbReference>
<dbReference type="InterPro" id="IPR001002">
    <property type="entry name" value="Chitin-bd_1"/>
</dbReference>
<dbReference type="Gene3D" id="1.10.530.10">
    <property type="match status" value="1"/>
</dbReference>
<dbReference type="PROSITE" id="PS00026">
    <property type="entry name" value="CHIT_BIND_I_1"/>
    <property type="match status" value="1"/>
</dbReference>
<dbReference type="SUPFAM" id="SSF57016">
    <property type="entry name" value="Plant lectins/antimicrobial peptides"/>
    <property type="match status" value="1"/>
</dbReference>
<dbReference type="InterPro" id="IPR023346">
    <property type="entry name" value="Lysozyme-like_dom_sf"/>
</dbReference>
<keyword evidence="4" id="KW-0732">Signal</keyword>
<proteinExistence type="predicted"/>
<evidence type="ECO:0000256" key="4">
    <source>
        <dbReference type="SAM" id="SignalP"/>
    </source>
</evidence>
<evidence type="ECO:0000256" key="3">
    <source>
        <dbReference type="PROSITE-ProRule" id="PRU00261"/>
    </source>
</evidence>
<keyword evidence="2 3" id="KW-1015">Disulfide bond</keyword>
<comment type="caution">
    <text evidence="3">Lacks conserved residue(s) required for the propagation of feature annotation.</text>
</comment>
<reference evidence="6 7" key="1">
    <citation type="journal article" date="2016" name="G3 (Bethesda)">
        <title>First Draft Assembly and Annotation of the Genome of a California Endemic Oak Quercus lobata Nee (Fagaceae).</title>
        <authorList>
            <person name="Sork V.L."/>
            <person name="Fitz-Gibbon S.T."/>
            <person name="Puiu D."/>
            <person name="Crepeau M."/>
            <person name="Gugger P.F."/>
            <person name="Sherman R."/>
            <person name="Stevens K."/>
            <person name="Langley C.H."/>
            <person name="Pellegrini M."/>
            <person name="Salzberg S.L."/>
        </authorList>
    </citation>
    <scope>NUCLEOTIDE SEQUENCE [LARGE SCALE GENOMIC DNA]</scope>
    <source>
        <strain evidence="6 7">cv. SW786</strain>
    </source>
</reference>
<evidence type="ECO:0000313" key="6">
    <source>
        <dbReference type="EnsemblPlants" id="QL10p055472:mrna:CDS:1"/>
    </source>
</evidence>
<dbReference type="PANTHER" id="PTHR22595">
    <property type="entry name" value="CHITINASE-RELATED"/>
    <property type="match status" value="1"/>
</dbReference>
<dbReference type="GO" id="GO:0006032">
    <property type="term" value="P:chitin catabolic process"/>
    <property type="evidence" value="ECO:0007669"/>
    <property type="project" value="InterPro"/>
</dbReference>
<accession>A0A7N2MTW3</accession>
<dbReference type="PROSITE" id="PS00773">
    <property type="entry name" value="CHITINASE_19_1"/>
    <property type="match status" value="1"/>
</dbReference>
<dbReference type="OMA" id="EDYCGFF"/>
<dbReference type="AlphaFoldDB" id="A0A7N2MTW3"/>
<protein>
    <recommendedName>
        <fullName evidence="5">Chitin-binding type-1 domain-containing protein</fullName>
    </recommendedName>
</protein>
<feature type="chain" id="PRO_5029553021" description="Chitin-binding type-1 domain-containing protein" evidence="4">
    <location>
        <begin position="25"/>
        <end position="144"/>
    </location>
</feature>
<dbReference type="PROSITE" id="PS50941">
    <property type="entry name" value="CHIT_BIND_I_2"/>
    <property type="match status" value="1"/>
</dbReference>
<name>A0A7N2MTW3_QUELO</name>
<evidence type="ECO:0000256" key="2">
    <source>
        <dbReference type="ARBA" id="ARBA00023157"/>
    </source>
</evidence>
<dbReference type="SUPFAM" id="SSF53955">
    <property type="entry name" value="Lysozyme-like"/>
    <property type="match status" value="1"/>
</dbReference>
<dbReference type="GO" id="GO:0016998">
    <property type="term" value="P:cell wall macromolecule catabolic process"/>
    <property type="evidence" value="ECO:0007669"/>
    <property type="project" value="InterPro"/>
</dbReference>
<keyword evidence="7" id="KW-1185">Reference proteome</keyword>
<reference evidence="6" key="2">
    <citation type="submission" date="2021-01" db="UniProtKB">
        <authorList>
            <consortium name="EnsemblPlants"/>
        </authorList>
    </citation>
    <scope>IDENTIFICATION</scope>
</reference>
<dbReference type="PRINTS" id="PR00451">
    <property type="entry name" value="CHITINBINDNG"/>
</dbReference>